<proteinExistence type="predicted"/>
<evidence type="ECO:0000313" key="1">
    <source>
        <dbReference type="EMBL" id="KKL61276.1"/>
    </source>
</evidence>
<gene>
    <name evidence="1" type="ORF">LCGC14_2196950</name>
</gene>
<reference evidence="1" key="1">
    <citation type="journal article" date="2015" name="Nature">
        <title>Complex archaea that bridge the gap between prokaryotes and eukaryotes.</title>
        <authorList>
            <person name="Spang A."/>
            <person name="Saw J.H."/>
            <person name="Jorgensen S.L."/>
            <person name="Zaremba-Niedzwiedzka K."/>
            <person name="Martijn J."/>
            <person name="Lind A.E."/>
            <person name="van Eijk R."/>
            <person name="Schleper C."/>
            <person name="Guy L."/>
            <person name="Ettema T.J."/>
        </authorList>
    </citation>
    <scope>NUCLEOTIDE SEQUENCE</scope>
</reference>
<comment type="caution">
    <text evidence="1">The sequence shown here is derived from an EMBL/GenBank/DDBJ whole genome shotgun (WGS) entry which is preliminary data.</text>
</comment>
<feature type="non-terminal residue" evidence="1">
    <location>
        <position position="1"/>
    </location>
</feature>
<dbReference type="AlphaFoldDB" id="A0A0F9E523"/>
<sequence length="83" mass="9340">DNEDVSGQKIIKPKQWKQIIDKYALSLSKKALIVVPAFMQDSIIIVISTTNPDRLETFFRYKRSGFARIASTTAEAGFNFGTI</sequence>
<dbReference type="EMBL" id="LAZR01028868">
    <property type="protein sequence ID" value="KKL61276.1"/>
    <property type="molecule type" value="Genomic_DNA"/>
</dbReference>
<protein>
    <submittedName>
        <fullName evidence="1">Uncharacterized protein</fullName>
    </submittedName>
</protein>
<organism evidence="1">
    <name type="scientific">marine sediment metagenome</name>
    <dbReference type="NCBI Taxonomy" id="412755"/>
    <lineage>
        <taxon>unclassified sequences</taxon>
        <taxon>metagenomes</taxon>
        <taxon>ecological metagenomes</taxon>
    </lineage>
</organism>
<accession>A0A0F9E523</accession>
<name>A0A0F9E523_9ZZZZ</name>